<dbReference type="Gene3D" id="3.40.30.10">
    <property type="entry name" value="Glutaredoxin"/>
    <property type="match status" value="1"/>
</dbReference>
<dbReference type="PANTHER" id="PTHR19991:SF2">
    <property type="entry name" value="GH08893P"/>
    <property type="match status" value="1"/>
</dbReference>
<reference evidence="3 4" key="1">
    <citation type="submission" date="2023-05" db="EMBL/GenBank/DDBJ databases">
        <title>A 100% complete, gapless, phased diploid assembly of the Scenedesmus obliquus UTEX 3031 genome.</title>
        <authorList>
            <person name="Biondi T.C."/>
            <person name="Hanschen E.R."/>
            <person name="Kwon T."/>
            <person name="Eng W."/>
            <person name="Kruse C.P.S."/>
            <person name="Koehler S.I."/>
            <person name="Kunde Y."/>
            <person name="Gleasner C.D."/>
            <person name="You Mak K.T."/>
            <person name="Polle J."/>
            <person name="Hovde B.T."/>
            <person name="Starkenburg S.R."/>
        </authorList>
    </citation>
    <scope>NUCLEOTIDE SEQUENCE [LARGE SCALE GENOMIC DNA]</scope>
    <source>
        <strain evidence="3 4">DOE0152z</strain>
    </source>
</reference>
<evidence type="ECO:0000256" key="2">
    <source>
        <dbReference type="SAM" id="Phobius"/>
    </source>
</evidence>
<sequence>MEVVSLSDSTFEHQTQAAAGQTTGHWCVLFTNSSLAEDPWQVAAEDAWHTLAEDADKSVIMAKLDVASSRAVAKRFGISSTPAVLLFRDRGMYSVSLAGVTSPDADKLAAAVTAFVEGGYEQQAAAAVPAEPGLLDVAKEAAKEAAKVVKVSPNIMFICGVICLSFGGVLFIAFMGVGIWYTLPPKPLPGSAAATDASAAAKKTDTPAETAAAAAAAGGAGAGAAGDAAAGGDDDGADEAEVVKPAARATRRRA</sequence>
<keyword evidence="4" id="KW-1185">Reference proteome</keyword>
<evidence type="ECO:0000313" key="4">
    <source>
        <dbReference type="Proteomes" id="UP001244341"/>
    </source>
</evidence>
<keyword evidence="2" id="KW-0472">Membrane</keyword>
<keyword evidence="2" id="KW-0812">Transmembrane</keyword>
<name>A0ABY8TNI5_TETOB</name>
<feature type="transmembrane region" description="Helical" evidence="2">
    <location>
        <begin position="155"/>
        <end position="181"/>
    </location>
</feature>
<dbReference type="PANTHER" id="PTHR19991">
    <property type="entry name" value="L 2 01289"/>
    <property type="match status" value="1"/>
</dbReference>
<dbReference type="CDD" id="cd02947">
    <property type="entry name" value="TRX_family"/>
    <property type="match status" value="1"/>
</dbReference>
<proteinExistence type="predicted"/>
<evidence type="ECO:0000256" key="1">
    <source>
        <dbReference type="SAM" id="MobiDB-lite"/>
    </source>
</evidence>
<feature type="region of interest" description="Disordered" evidence="1">
    <location>
        <begin position="221"/>
        <end position="254"/>
    </location>
</feature>
<accession>A0ABY8TNI5</accession>
<dbReference type="Proteomes" id="UP001244341">
    <property type="component" value="Chromosome 2b"/>
</dbReference>
<dbReference type="SUPFAM" id="SSF52833">
    <property type="entry name" value="Thioredoxin-like"/>
    <property type="match status" value="1"/>
</dbReference>
<gene>
    <name evidence="3" type="ORF">OEZ85_010105</name>
</gene>
<dbReference type="EMBL" id="CP126209">
    <property type="protein sequence ID" value="WIA09891.1"/>
    <property type="molecule type" value="Genomic_DNA"/>
</dbReference>
<keyword evidence="2" id="KW-1133">Transmembrane helix</keyword>
<evidence type="ECO:0008006" key="5">
    <source>
        <dbReference type="Google" id="ProtNLM"/>
    </source>
</evidence>
<evidence type="ECO:0000313" key="3">
    <source>
        <dbReference type="EMBL" id="WIA09891.1"/>
    </source>
</evidence>
<dbReference type="InterPro" id="IPR036249">
    <property type="entry name" value="Thioredoxin-like_sf"/>
</dbReference>
<protein>
    <recommendedName>
        <fullName evidence="5">Thioredoxin domain-containing protein</fullName>
    </recommendedName>
</protein>
<organism evidence="3 4">
    <name type="scientific">Tetradesmus obliquus</name>
    <name type="common">Green alga</name>
    <name type="synonym">Acutodesmus obliquus</name>
    <dbReference type="NCBI Taxonomy" id="3088"/>
    <lineage>
        <taxon>Eukaryota</taxon>
        <taxon>Viridiplantae</taxon>
        <taxon>Chlorophyta</taxon>
        <taxon>core chlorophytes</taxon>
        <taxon>Chlorophyceae</taxon>
        <taxon>CS clade</taxon>
        <taxon>Sphaeropleales</taxon>
        <taxon>Scenedesmaceae</taxon>
        <taxon>Tetradesmus</taxon>
    </lineage>
</organism>